<dbReference type="InParanoid" id="E3NTB1"/>
<sequence>MATSYLTESLAGPTSARGSSYSYSYESHYDNPPEEEYEHFTNDDGVHQMQKVTRVTKVTTTRSVRQVPVQSPYSNIDFDSSGLPTPSPVIDRDPSLEMMARMGNGTSGGHDSEDRAAPPPAPHGRFLHEDSGIPSAPGVPDVVDAGIGEVTVVWSAPLQKNGGEIRGYQLQMRELPDGEWEDMGVDQLIKDTSCRGEEGS</sequence>
<proteinExistence type="predicted"/>
<feature type="region of interest" description="Disordered" evidence="1">
    <location>
        <begin position="102"/>
        <end position="137"/>
    </location>
</feature>
<feature type="domain" description="Fibronectin type-III" evidence="2">
    <location>
        <begin position="136"/>
        <end position="200"/>
    </location>
</feature>
<gene>
    <name evidence="3" type="ORF">CRE_23263</name>
</gene>
<evidence type="ECO:0000313" key="4">
    <source>
        <dbReference type="Proteomes" id="UP000008281"/>
    </source>
</evidence>
<organism evidence="4">
    <name type="scientific">Caenorhabditis remanei</name>
    <name type="common">Caenorhabditis vulgaris</name>
    <dbReference type="NCBI Taxonomy" id="31234"/>
    <lineage>
        <taxon>Eukaryota</taxon>
        <taxon>Metazoa</taxon>
        <taxon>Ecdysozoa</taxon>
        <taxon>Nematoda</taxon>
        <taxon>Chromadorea</taxon>
        <taxon>Rhabditida</taxon>
        <taxon>Rhabditina</taxon>
        <taxon>Rhabditomorpha</taxon>
        <taxon>Rhabditoidea</taxon>
        <taxon>Rhabditidae</taxon>
        <taxon>Peloderinae</taxon>
        <taxon>Caenorhabditis</taxon>
    </lineage>
</organism>
<dbReference type="EMBL" id="DS270155">
    <property type="protein sequence ID" value="EFO91839.1"/>
    <property type="molecule type" value="Genomic_DNA"/>
</dbReference>
<dbReference type="PROSITE" id="PS50853">
    <property type="entry name" value="FN3"/>
    <property type="match status" value="1"/>
</dbReference>
<dbReference type="Gene3D" id="2.60.40.10">
    <property type="entry name" value="Immunoglobulins"/>
    <property type="match status" value="1"/>
</dbReference>
<evidence type="ECO:0000256" key="1">
    <source>
        <dbReference type="SAM" id="MobiDB-lite"/>
    </source>
</evidence>
<dbReference type="OMA" id="IHQTHKV"/>
<protein>
    <recommendedName>
        <fullName evidence="2">Fibronectin type-III domain-containing protein</fullName>
    </recommendedName>
</protein>
<dbReference type="HOGENOM" id="CLU_093600_0_0_1"/>
<dbReference type="STRING" id="31234.E3NTB1"/>
<keyword evidence="4" id="KW-1185">Reference proteome</keyword>
<dbReference type="Proteomes" id="UP000008281">
    <property type="component" value="Unassembled WGS sequence"/>
</dbReference>
<feature type="region of interest" description="Disordered" evidence="1">
    <location>
        <begin position="1"/>
        <end position="88"/>
    </location>
</feature>
<dbReference type="eggNOG" id="KOG1048">
    <property type="taxonomic scope" value="Eukaryota"/>
</dbReference>
<dbReference type="InterPro" id="IPR036116">
    <property type="entry name" value="FN3_sf"/>
</dbReference>
<accession>E3NTB1</accession>
<dbReference type="SUPFAM" id="SSF49265">
    <property type="entry name" value="Fibronectin type III"/>
    <property type="match status" value="1"/>
</dbReference>
<evidence type="ECO:0000313" key="3">
    <source>
        <dbReference type="EMBL" id="EFO91839.1"/>
    </source>
</evidence>
<dbReference type="InterPro" id="IPR003961">
    <property type="entry name" value="FN3_dom"/>
</dbReference>
<feature type="compositionally biased region" description="Polar residues" evidence="1">
    <location>
        <begin position="68"/>
        <end position="84"/>
    </location>
</feature>
<name>E3NTB1_CAERE</name>
<evidence type="ECO:0000259" key="2">
    <source>
        <dbReference type="PROSITE" id="PS50853"/>
    </source>
</evidence>
<feature type="compositionally biased region" description="Low complexity" evidence="1">
    <location>
        <begin position="50"/>
        <end position="67"/>
    </location>
</feature>
<dbReference type="AlphaFoldDB" id="E3NTB1"/>
<dbReference type="InterPro" id="IPR013783">
    <property type="entry name" value="Ig-like_fold"/>
</dbReference>
<reference evidence="3" key="1">
    <citation type="submission" date="2007-07" db="EMBL/GenBank/DDBJ databases">
        <title>PCAP assembly of the Caenorhabditis remanei genome.</title>
        <authorList>
            <consortium name="The Caenorhabditis remanei Sequencing Consortium"/>
            <person name="Wilson R.K."/>
        </authorList>
    </citation>
    <scope>NUCLEOTIDE SEQUENCE [LARGE SCALE GENOMIC DNA]</scope>
    <source>
        <strain evidence="3">PB4641</strain>
    </source>
</reference>
<dbReference type="OrthoDB" id="5845282at2759"/>
<dbReference type="CDD" id="cd00063">
    <property type="entry name" value="FN3"/>
    <property type="match status" value="1"/>
</dbReference>